<dbReference type="PANTHER" id="PTHR13932">
    <property type="entry name" value="COPROPORPHYRINIGEN III OXIDASE"/>
    <property type="match status" value="1"/>
</dbReference>
<dbReference type="eggNOG" id="ENOG502QRH0">
    <property type="taxonomic scope" value="Eukaryota"/>
</dbReference>
<dbReference type="InterPro" id="IPR034505">
    <property type="entry name" value="Coproporphyrinogen-III_oxidase"/>
</dbReference>
<gene>
    <name evidence="2" type="ORF">TAPDE_003837</name>
</gene>
<dbReference type="GO" id="GO:0051539">
    <property type="term" value="F:4 iron, 4 sulfur cluster binding"/>
    <property type="evidence" value="ECO:0007669"/>
    <property type="project" value="TreeGrafter"/>
</dbReference>
<dbReference type="InterPro" id="IPR006638">
    <property type="entry name" value="Elp3/MiaA/NifB-like_rSAM"/>
</dbReference>
<dbReference type="SMART" id="SM00729">
    <property type="entry name" value="Elp3"/>
    <property type="match status" value="1"/>
</dbReference>
<dbReference type="InterPro" id="IPR007197">
    <property type="entry name" value="rSAM"/>
</dbReference>
<evidence type="ECO:0000313" key="3">
    <source>
        <dbReference type="Proteomes" id="UP000013776"/>
    </source>
</evidence>
<reference evidence="2 3" key="1">
    <citation type="journal article" date="2013" name="MBio">
        <title>Genome sequencing of the plant pathogen Taphrina deformans, the causal agent of peach leaf curl.</title>
        <authorList>
            <person name="Cisse O.H."/>
            <person name="Almeida J.M.G.C.F."/>
            <person name="Fonseca A."/>
            <person name="Kumar A.A."/>
            <person name="Salojaervi J."/>
            <person name="Overmyer K."/>
            <person name="Hauser P.M."/>
            <person name="Pagni M."/>
        </authorList>
    </citation>
    <scope>NUCLEOTIDE SEQUENCE [LARGE SCALE GENOMIC DNA]</scope>
    <source>
        <strain evidence="3">PYCC 5710 / ATCC 11124 / CBS 356.35 / IMI 108563 / JCM 9778 / NBRC 8474</strain>
    </source>
</reference>
<dbReference type="SUPFAM" id="SSF102114">
    <property type="entry name" value="Radical SAM enzymes"/>
    <property type="match status" value="1"/>
</dbReference>
<dbReference type="PROSITE" id="PS51918">
    <property type="entry name" value="RADICAL_SAM"/>
    <property type="match status" value="1"/>
</dbReference>
<evidence type="ECO:0000313" key="2">
    <source>
        <dbReference type="EMBL" id="CCG83565.1"/>
    </source>
</evidence>
<sequence>MKIFSHAISIYVHYPYCSKICTFCAFNKYKVPSNLNQVTLTQAYITELSYGLKRFKQVTSNEPVHVRSVYFGGGTPSLATWLVRDVLKSLRTSGYDLNTAEVTLEANPTSLPDVQLLRDIGVTRVSLGLQSLLDTNQLRKFNREHSAMDSQLALDRLAKDVAYLPDGFSFDLMFANPLNDKGMFKEEACITKELAVALPYAQIGGHVSLYELTVEHGTPLSKEVKAGRILMPDRDCAADEYEAAVSCMVGNGFDHYEVSSFAKPGRYGRHNFAFWMHEDLIGIGPGAHGRLTLNHSSKYRTRCIPDPTRWATQIEARGHGIARHDVLEHAFAEECIAVGLRTEVGVPRSHFLKMVGQSLESCLDMTQVGFLQEEGFLDWSEAGPSSPGLPREYQEVFKNGFLRATERGRRVLDLITPMLLRTT</sequence>
<dbReference type="AlphaFoldDB" id="R4XJP0"/>
<dbReference type="GO" id="GO:0006779">
    <property type="term" value="P:porphyrin-containing compound biosynthetic process"/>
    <property type="evidence" value="ECO:0007669"/>
    <property type="project" value="TreeGrafter"/>
</dbReference>
<name>R4XJP0_TAPDE</name>
<keyword evidence="3" id="KW-1185">Reference proteome</keyword>
<organism evidence="2 3">
    <name type="scientific">Taphrina deformans (strain PYCC 5710 / ATCC 11124 / CBS 356.35 / IMI 108563 / JCM 9778 / NBRC 8474)</name>
    <name type="common">Peach leaf curl fungus</name>
    <name type="synonym">Lalaria deformans</name>
    <dbReference type="NCBI Taxonomy" id="1097556"/>
    <lineage>
        <taxon>Eukaryota</taxon>
        <taxon>Fungi</taxon>
        <taxon>Dikarya</taxon>
        <taxon>Ascomycota</taxon>
        <taxon>Taphrinomycotina</taxon>
        <taxon>Taphrinomycetes</taxon>
        <taxon>Taphrinales</taxon>
        <taxon>Taphrinaceae</taxon>
        <taxon>Taphrina</taxon>
    </lineage>
</organism>
<dbReference type="SFLD" id="SFLDS00029">
    <property type="entry name" value="Radical_SAM"/>
    <property type="match status" value="1"/>
</dbReference>
<dbReference type="GO" id="GO:0003824">
    <property type="term" value="F:catalytic activity"/>
    <property type="evidence" value="ECO:0007669"/>
    <property type="project" value="InterPro"/>
</dbReference>
<evidence type="ECO:0000259" key="1">
    <source>
        <dbReference type="PROSITE" id="PS51918"/>
    </source>
</evidence>
<proteinExistence type="predicted"/>
<dbReference type="InterPro" id="IPR058240">
    <property type="entry name" value="rSAM_sf"/>
</dbReference>
<dbReference type="OrthoDB" id="431409at2759"/>
<dbReference type="Proteomes" id="UP000013776">
    <property type="component" value="Unassembled WGS sequence"/>
</dbReference>
<accession>R4XJP0</accession>
<dbReference type="SFLD" id="SFLDG01065">
    <property type="entry name" value="anaerobic_coproporphyrinogen-I"/>
    <property type="match status" value="1"/>
</dbReference>
<dbReference type="STRING" id="1097556.R4XJP0"/>
<protein>
    <recommendedName>
        <fullName evidence="1">Radical SAM core domain-containing protein</fullName>
    </recommendedName>
</protein>
<dbReference type="Pfam" id="PF04055">
    <property type="entry name" value="Radical_SAM"/>
    <property type="match status" value="1"/>
</dbReference>
<dbReference type="GO" id="GO:0005739">
    <property type="term" value="C:mitochondrion"/>
    <property type="evidence" value="ECO:0007669"/>
    <property type="project" value="TreeGrafter"/>
</dbReference>
<dbReference type="PANTHER" id="PTHR13932:SF5">
    <property type="entry name" value="RADICAL S-ADENOSYL METHIONINE DOMAIN-CONTAINING PROTEIN 1, MITOCHONDRIAL"/>
    <property type="match status" value="1"/>
</dbReference>
<dbReference type="VEuPathDB" id="FungiDB:TAPDE_003837"/>
<dbReference type="EMBL" id="CAHR02000158">
    <property type="protein sequence ID" value="CCG83565.1"/>
    <property type="molecule type" value="Genomic_DNA"/>
</dbReference>
<comment type="caution">
    <text evidence="2">The sequence shown here is derived from an EMBL/GenBank/DDBJ whole genome shotgun (WGS) entry which is preliminary data.</text>
</comment>
<feature type="domain" description="Radical SAM core" evidence="1">
    <location>
        <begin position="2"/>
        <end position="254"/>
    </location>
</feature>